<feature type="chain" id="PRO_5046542875" evidence="3">
    <location>
        <begin position="28"/>
        <end position="245"/>
    </location>
</feature>
<keyword evidence="3" id="KW-0732">Signal</keyword>
<evidence type="ECO:0000256" key="3">
    <source>
        <dbReference type="SAM" id="SignalP"/>
    </source>
</evidence>
<organism evidence="5 6">
    <name type="scientific">Paractinoplanes lichenicola</name>
    <dbReference type="NCBI Taxonomy" id="2802976"/>
    <lineage>
        <taxon>Bacteria</taxon>
        <taxon>Bacillati</taxon>
        <taxon>Actinomycetota</taxon>
        <taxon>Actinomycetes</taxon>
        <taxon>Micromonosporales</taxon>
        <taxon>Micromonosporaceae</taxon>
        <taxon>Paractinoplanes</taxon>
    </lineage>
</organism>
<feature type="signal peptide" evidence="3">
    <location>
        <begin position="1"/>
        <end position="27"/>
    </location>
</feature>
<evidence type="ECO:0000313" key="6">
    <source>
        <dbReference type="Proteomes" id="UP000598996"/>
    </source>
</evidence>
<dbReference type="PANTHER" id="PTHR24276:SF98">
    <property type="entry name" value="FI18310P1-RELATED"/>
    <property type="match status" value="1"/>
</dbReference>
<feature type="domain" description="Peptidase S1" evidence="4">
    <location>
        <begin position="36"/>
        <end position="240"/>
    </location>
</feature>
<dbReference type="SMART" id="SM00020">
    <property type="entry name" value="Tryp_SPc"/>
    <property type="match status" value="1"/>
</dbReference>
<dbReference type="RefSeq" id="WP_202990359.1">
    <property type="nucleotide sequence ID" value="NZ_JAENHO010000002.1"/>
</dbReference>
<dbReference type="InterPro" id="IPR001314">
    <property type="entry name" value="Peptidase_S1A"/>
</dbReference>
<reference evidence="5 6" key="1">
    <citation type="submission" date="2021-01" db="EMBL/GenBank/DDBJ databases">
        <title>Actinoplanes sp. nov. LDG1-01 isolated from lichen.</title>
        <authorList>
            <person name="Saeng-In P."/>
            <person name="Phongsopitanun W."/>
            <person name="Kanchanasin P."/>
            <person name="Yuki M."/>
            <person name="Kudo T."/>
            <person name="Ohkuma M."/>
            <person name="Tanasupawat S."/>
        </authorList>
    </citation>
    <scope>NUCLEOTIDE SEQUENCE [LARGE SCALE GENOMIC DNA]</scope>
    <source>
        <strain evidence="5 6">LDG1-01</strain>
    </source>
</reference>
<name>A0ABS1VKJ8_9ACTN</name>
<dbReference type="InterPro" id="IPR050430">
    <property type="entry name" value="Peptidase_S1"/>
</dbReference>
<proteinExistence type="inferred from homology"/>
<dbReference type="PANTHER" id="PTHR24276">
    <property type="entry name" value="POLYSERASE-RELATED"/>
    <property type="match status" value="1"/>
</dbReference>
<dbReference type="Pfam" id="PF00089">
    <property type="entry name" value="Trypsin"/>
    <property type="match status" value="1"/>
</dbReference>
<dbReference type="PROSITE" id="PS50240">
    <property type="entry name" value="TRYPSIN_DOM"/>
    <property type="match status" value="1"/>
</dbReference>
<dbReference type="Gene3D" id="2.40.10.10">
    <property type="entry name" value="Trypsin-like serine proteases"/>
    <property type="match status" value="1"/>
</dbReference>
<dbReference type="InterPro" id="IPR001254">
    <property type="entry name" value="Trypsin_dom"/>
</dbReference>
<dbReference type="EMBL" id="JAENHO010000002">
    <property type="protein sequence ID" value="MBL7254011.1"/>
    <property type="molecule type" value="Genomic_DNA"/>
</dbReference>
<gene>
    <name evidence="5" type="ORF">JKJ07_06775</name>
</gene>
<comment type="similarity">
    <text evidence="1">Belongs to the peptidase S1 family.</text>
</comment>
<keyword evidence="2" id="KW-1015">Disulfide bond</keyword>
<keyword evidence="6" id="KW-1185">Reference proteome</keyword>
<comment type="caution">
    <text evidence="5">The sequence shown here is derived from an EMBL/GenBank/DDBJ whole genome shotgun (WGS) entry which is preliminary data.</text>
</comment>
<dbReference type="Proteomes" id="UP000598996">
    <property type="component" value="Unassembled WGS sequence"/>
</dbReference>
<evidence type="ECO:0000256" key="1">
    <source>
        <dbReference type="ARBA" id="ARBA00007664"/>
    </source>
</evidence>
<protein>
    <submittedName>
        <fullName evidence="5">Trypsin-like serine protease</fullName>
    </submittedName>
</protein>
<dbReference type="InterPro" id="IPR043504">
    <property type="entry name" value="Peptidase_S1_PA_chymotrypsin"/>
</dbReference>
<dbReference type="PRINTS" id="PR00722">
    <property type="entry name" value="CHYMOTRYPSIN"/>
</dbReference>
<accession>A0ABS1VKJ8</accession>
<dbReference type="SUPFAM" id="SSF50494">
    <property type="entry name" value="Trypsin-like serine proteases"/>
    <property type="match status" value="1"/>
</dbReference>
<evidence type="ECO:0000259" key="4">
    <source>
        <dbReference type="PROSITE" id="PS50240"/>
    </source>
</evidence>
<dbReference type="InterPro" id="IPR009003">
    <property type="entry name" value="Peptidase_S1_PA"/>
</dbReference>
<evidence type="ECO:0000313" key="5">
    <source>
        <dbReference type="EMBL" id="MBL7254011.1"/>
    </source>
</evidence>
<evidence type="ECO:0000256" key="2">
    <source>
        <dbReference type="ARBA" id="ARBA00023157"/>
    </source>
</evidence>
<sequence>MRLLARTLLTAASVLAAGLLSAAPAVAAADPVGPSVVGGQQATENYPFMVYTSGCTGSLIKANWVVTAKHCPTPASVRVGSINRSSGGTVVSVRRAVSHPSIDVKLFELASSVSYAPAPIPATSGAVGTATRIIGWGQTCAPRGCGSSPTVAHQLDTSIVADSRCAGINGPYEICTNNTGGVAGACYGDSGGPQVRTVNGRWNLIGVTSRAGNSSSTCATAPSIYGDLPSIRTWVNTQVGGLPTA</sequence>